<evidence type="ECO:0000256" key="4">
    <source>
        <dbReference type="ARBA" id="ARBA00022807"/>
    </source>
</evidence>
<reference evidence="8" key="1">
    <citation type="journal article" date="2022" name="Insect Mol. Biol.">
        <title>Recruitment of lysosomal cathepsins B, L, and D as digestive enzymes in Coleoptera.</title>
        <authorList>
            <person name="Silva C.P."/>
            <person name="Dias R.O."/>
            <person name="Bernardes V."/>
            <person name="Barroso I.G."/>
            <person name="Cardoso C."/>
            <person name="Ferreira C."/>
            <person name="Terra W.R."/>
        </authorList>
    </citation>
    <scope>NUCLEOTIDE SEQUENCE</scope>
</reference>
<name>A0A8K1XCI9_ZABSU</name>
<dbReference type="SMART" id="SM00848">
    <property type="entry name" value="Inhibitor_I29"/>
    <property type="match status" value="1"/>
</dbReference>
<evidence type="ECO:0000256" key="3">
    <source>
        <dbReference type="ARBA" id="ARBA00022801"/>
    </source>
</evidence>
<dbReference type="InterPro" id="IPR038765">
    <property type="entry name" value="Papain-like_cys_pep_sf"/>
</dbReference>
<evidence type="ECO:0000256" key="5">
    <source>
        <dbReference type="SAM" id="SignalP"/>
    </source>
</evidence>
<organism evidence="8">
    <name type="scientific">Zabrotes subfasciatus</name>
    <name type="common">Mexican bean weevil</name>
    <dbReference type="NCBI Taxonomy" id="122865"/>
    <lineage>
        <taxon>Eukaryota</taxon>
        <taxon>Metazoa</taxon>
        <taxon>Ecdysozoa</taxon>
        <taxon>Arthropoda</taxon>
        <taxon>Hexapoda</taxon>
        <taxon>Insecta</taxon>
        <taxon>Pterygota</taxon>
        <taxon>Neoptera</taxon>
        <taxon>Endopterygota</taxon>
        <taxon>Coleoptera</taxon>
        <taxon>Polyphaga</taxon>
        <taxon>Cucujiformia</taxon>
        <taxon>Chrysomeloidea</taxon>
        <taxon>Chrysomelidae</taxon>
        <taxon>Bruchinae</taxon>
        <taxon>Amblycerini</taxon>
        <taxon>Zabrotes</taxon>
    </lineage>
</organism>
<dbReference type="InterPro" id="IPR000668">
    <property type="entry name" value="Peptidase_C1A_C"/>
</dbReference>
<dbReference type="InterPro" id="IPR025660">
    <property type="entry name" value="Pept_his_AS"/>
</dbReference>
<keyword evidence="2" id="KW-0645">Protease</keyword>
<feature type="domain" description="Cathepsin propeptide inhibitor" evidence="7">
    <location>
        <begin position="22"/>
        <end position="82"/>
    </location>
</feature>
<dbReference type="InterPro" id="IPR039417">
    <property type="entry name" value="Peptidase_C1A_papain-like"/>
</dbReference>
<dbReference type="AlphaFoldDB" id="A0A8K1XCI9"/>
<dbReference type="SUPFAM" id="SSF54001">
    <property type="entry name" value="Cysteine proteinases"/>
    <property type="match status" value="1"/>
</dbReference>
<dbReference type="PANTHER" id="PTHR12411">
    <property type="entry name" value="CYSTEINE PROTEASE FAMILY C1-RELATED"/>
    <property type="match status" value="1"/>
</dbReference>
<dbReference type="CDD" id="cd02248">
    <property type="entry name" value="Peptidase_C1A"/>
    <property type="match status" value="1"/>
</dbReference>
<evidence type="ECO:0000313" key="8">
    <source>
        <dbReference type="EMBL" id="UHM21909.1"/>
    </source>
</evidence>
<feature type="signal peptide" evidence="5">
    <location>
        <begin position="1"/>
        <end position="15"/>
    </location>
</feature>
<dbReference type="Gene3D" id="3.90.70.10">
    <property type="entry name" value="Cysteine proteinases"/>
    <property type="match status" value="1"/>
</dbReference>
<dbReference type="Pfam" id="PF08246">
    <property type="entry name" value="Inhibitor_I29"/>
    <property type="match status" value="1"/>
</dbReference>
<keyword evidence="3" id="KW-0378">Hydrolase</keyword>
<dbReference type="SMART" id="SM00645">
    <property type="entry name" value="Pept_C1"/>
    <property type="match status" value="1"/>
</dbReference>
<evidence type="ECO:0000256" key="2">
    <source>
        <dbReference type="ARBA" id="ARBA00022670"/>
    </source>
</evidence>
<dbReference type="InterPro" id="IPR013201">
    <property type="entry name" value="Prot_inhib_I29"/>
</dbReference>
<protein>
    <submittedName>
        <fullName evidence="8">Cathepsin L4</fullName>
    </submittedName>
</protein>
<evidence type="ECO:0000256" key="1">
    <source>
        <dbReference type="ARBA" id="ARBA00008455"/>
    </source>
</evidence>
<keyword evidence="5" id="KW-0732">Signal</keyword>
<proteinExistence type="evidence at transcript level"/>
<dbReference type="InterPro" id="IPR013128">
    <property type="entry name" value="Peptidase_C1A"/>
</dbReference>
<dbReference type="Pfam" id="PF00112">
    <property type="entry name" value="Peptidase_C1"/>
    <property type="match status" value="1"/>
</dbReference>
<feature type="domain" description="Peptidase C1A papain C-terminal" evidence="6">
    <location>
        <begin position="108"/>
        <end position="320"/>
    </location>
</feature>
<dbReference type="PRINTS" id="PR00705">
    <property type="entry name" value="PAPAIN"/>
</dbReference>
<dbReference type="EMBL" id="MW658822">
    <property type="protein sequence ID" value="UHM21909.1"/>
    <property type="molecule type" value="mRNA"/>
</dbReference>
<evidence type="ECO:0000259" key="7">
    <source>
        <dbReference type="SMART" id="SM00848"/>
    </source>
</evidence>
<feature type="chain" id="PRO_5035464634" evidence="5">
    <location>
        <begin position="16"/>
        <end position="321"/>
    </location>
</feature>
<dbReference type="GO" id="GO:0008234">
    <property type="term" value="F:cysteine-type peptidase activity"/>
    <property type="evidence" value="ECO:0007669"/>
    <property type="project" value="UniProtKB-KW"/>
</dbReference>
<accession>A0A8K1XCI9</accession>
<dbReference type="PROSITE" id="PS00639">
    <property type="entry name" value="THIOL_PROTEASE_HIS"/>
    <property type="match status" value="1"/>
</dbReference>
<dbReference type="FunFam" id="3.90.70.10:FF:000006">
    <property type="entry name" value="Cathepsin S"/>
    <property type="match status" value="1"/>
</dbReference>
<sequence>MKLFIVAALVLVADALSVKEEWQQFKMDHGKTYRSLREERHRFSIFQDNLQLIQEHNEKYDKGEVTYALKITEFADMTHQEFLDFMKIKPISAPSNRRGRFAPTGGEIPKSKDWRKEGAVTAVKYQGPRCGSCWAFSTTGSIEGQLFRTNGTLLSLSEQNLMDCDIVNAACNGGNMEVAYDYVIGNGITTEDEYPYEAEKGKCRVDGHPTIKIKDYVDIDADEDLITKGLALAGPLSDAISVWRHISLYSHGIIDESSGCDNKQESLNHAILLVGYGEEAGVPYYIVKNSWGAKWGENGYFRLKKNVNACGIKFYSSFPTM</sequence>
<keyword evidence="4" id="KW-0788">Thiol protease</keyword>
<evidence type="ECO:0000259" key="6">
    <source>
        <dbReference type="SMART" id="SM00645"/>
    </source>
</evidence>
<dbReference type="GO" id="GO:0006508">
    <property type="term" value="P:proteolysis"/>
    <property type="evidence" value="ECO:0007669"/>
    <property type="project" value="UniProtKB-KW"/>
</dbReference>
<comment type="similarity">
    <text evidence="1">Belongs to the peptidase C1 family.</text>
</comment>